<reference evidence="1" key="1">
    <citation type="submission" date="2021-09" db="EMBL/GenBank/DDBJ databases">
        <authorList>
            <consortium name="AG Swart"/>
            <person name="Singh M."/>
            <person name="Singh A."/>
            <person name="Seah K."/>
            <person name="Emmerich C."/>
        </authorList>
    </citation>
    <scope>NUCLEOTIDE SEQUENCE</scope>
    <source>
        <strain evidence="1">ATCC30299</strain>
    </source>
</reference>
<dbReference type="AlphaFoldDB" id="A0AAU9ISZ0"/>
<gene>
    <name evidence="1" type="ORF">BSTOLATCC_MIC15688</name>
</gene>
<proteinExistence type="predicted"/>
<sequence length="333" mass="38827">MINNKIISMSWELIKNNEAVKTQKIVKELRDKRSEVLNKPIDPELEKDFRRICTIYGKDACIYDPLLQQAYQDYVNAYHKKASLYTIVDDNYRTNLIIYDTENQTEELKIIETPEPLNLFTCIAQLPNGNLFCFGNGSCSGISLIIDENSRVRQLPSGTQCYSSSTIYFDHNIYCFGGYNECGEALTLSERFDLNENRWIKLSPLPQHDYWCHSIIFNRNILISGWNNKNVLIYSIDIESFSTIPYDFEAYKIKILINSERMYLTEINGSVYESEVSNEFVWRRISKSIINFSLYQVYLTYNKGEINIAGISGDTKICRYKFNLNQKSFIELP</sequence>
<organism evidence="1 2">
    <name type="scientific">Blepharisma stoltei</name>
    <dbReference type="NCBI Taxonomy" id="1481888"/>
    <lineage>
        <taxon>Eukaryota</taxon>
        <taxon>Sar</taxon>
        <taxon>Alveolata</taxon>
        <taxon>Ciliophora</taxon>
        <taxon>Postciliodesmatophora</taxon>
        <taxon>Heterotrichea</taxon>
        <taxon>Heterotrichida</taxon>
        <taxon>Blepharismidae</taxon>
        <taxon>Blepharisma</taxon>
    </lineage>
</organism>
<keyword evidence="2" id="KW-1185">Reference proteome</keyword>
<dbReference type="EMBL" id="CAJZBQ010000015">
    <property type="protein sequence ID" value="CAG9316253.1"/>
    <property type="molecule type" value="Genomic_DNA"/>
</dbReference>
<dbReference type="InterPro" id="IPR006652">
    <property type="entry name" value="Kelch_1"/>
</dbReference>
<dbReference type="Pfam" id="PF01344">
    <property type="entry name" value="Kelch_1"/>
    <property type="match status" value="1"/>
</dbReference>
<dbReference type="InterPro" id="IPR011043">
    <property type="entry name" value="Gal_Oxase/kelch_b-propeller"/>
</dbReference>
<evidence type="ECO:0000313" key="2">
    <source>
        <dbReference type="Proteomes" id="UP001162131"/>
    </source>
</evidence>
<comment type="caution">
    <text evidence="1">The sequence shown here is derived from an EMBL/GenBank/DDBJ whole genome shotgun (WGS) entry which is preliminary data.</text>
</comment>
<name>A0AAU9ISZ0_9CILI</name>
<dbReference type="SUPFAM" id="SSF50965">
    <property type="entry name" value="Galactose oxidase, central domain"/>
    <property type="match status" value="1"/>
</dbReference>
<dbReference type="Gene3D" id="2.120.10.80">
    <property type="entry name" value="Kelch-type beta propeller"/>
    <property type="match status" value="1"/>
</dbReference>
<dbReference type="Proteomes" id="UP001162131">
    <property type="component" value="Unassembled WGS sequence"/>
</dbReference>
<protein>
    <submittedName>
        <fullName evidence="1">Uncharacterized protein</fullName>
    </submittedName>
</protein>
<dbReference type="InterPro" id="IPR015915">
    <property type="entry name" value="Kelch-typ_b-propeller"/>
</dbReference>
<evidence type="ECO:0000313" key="1">
    <source>
        <dbReference type="EMBL" id="CAG9316253.1"/>
    </source>
</evidence>
<accession>A0AAU9ISZ0</accession>